<comment type="caution">
    <text evidence="1">The sequence shown here is derived from an EMBL/GenBank/DDBJ whole genome shotgun (WGS) entry which is preliminary data.</text>
</comment>
<evidence type="ECO:0000313" key="2">
    <source>
        <dbReference type="Proteomes" id="UP001190700"/>
    </source>
</evidence>
<dbReference type="SUPFAM" id="SSF53335">
    <property type="entry name" value="S-adenosyl-L-methionine-dependent methyltransferases"/>
    <property type="match status" value="1"/>
</dbReference>
<dbReference type="InterPro" id="IPR029063">
    <property type="entry name" value="SAM-dependent_MTases_sf"/>
</dbReference>
<dbReference type="Gene3D" id="3.40.50.150">
    <property type="entry name" value="Vaccinia Virus protein VP39"/>
    <property type="match status" value="2"/>
</dbReference>
<dbReference type="AlphaFoldDB" id="A0AAE0CER3"/>
<accession>A0AAE0CER3</accession>
<proteinExistence type="predicted"/>
<evidence type="ECO:0000313" key="1">
    <source>
        <dbReference type="EMBL" id="KAK3252600.1"/>
    </source>
</evidence>
<reference evidence="1 2" key="1">
    <citation type="journal article" date="2015" name="Genome Biol. Evol.">
        <title>Comparative Genomics of a Bacterivorous Green Alga Reveals Evolutionary Causalities and Consequences of Phago-Mixotrophic Mode of Nutrition.</title>
        <authorList>
            <person name="Burns J.A."/>
            <person name="Paasch A."/>
            <person name="Narechania A."/>
            <person name="Kim E."/>
        </authorList>
    </citation>
    <scope>NUCLEOTIDE SEQUENCE [LARGE SCALE GENOMIC DNA]</scope>
    <source>
        <strain evidence="1 2">PLY_AMNH</strain>
    </source>
</reference>
<dbReference type="EMBL" id="LGRX02025333">
    <property type="protein sequence ID" value="KAK3252600.1"/>
    <property type="molecule type" value="Genomic_DNA"/>
</dbReference>
<organism evidence="1 2">
    <name type="scientific">Cymbomonas tetramitiformis</name>
    <dbReference type="NCBI Taxonomy" id="36881"/>
    <lineage>
        <taxon>Eukaryota</taxon>
        <taxon>Viridiplantae</taxon>
        <taxon>Chlorophyta</taxon>
        <taxon>Pyramimonadophyceae</taxon>
        <taxon>Pyramimonadales</taxon>
        <taxon>Pyramimonadaceae</taxon>
        <taxon>Cymbomonas</taxon>
    </lineage>
</organism>
<gene>
    <name evidence="1" type="ORF">CYMTET_38111</name>
</gene>
<name>A0AAE0CER3_9CHLO</name>
<keyword evidence="2" id="KW-1185">Reference proteome</keyword>
<sequence>MCPDETSASYVENESANFKDKTSVRCGSFESIRTSLVRLENQFRLDVFTQQRYTWRAIVLFRPPRTSWQKVSRSLRLSRACSEGRTPGETSYRCHPLATLSTILSTAVSIGRNLKRAEDVVEVVCCANTLEYKRVLEAAVEHGDAVLEVGAQLGDTTSLLRRMVGKAGSVLAVDTPRTMGKRESGYRGEEELEGVTFQEVTSVTDALQLQQLVEELVGEAGATVMALDLTTSTGNDLLLDTMALIAHLAPSQPRLKRVVVKSGAMSCHAGQYHSAGVLLCSPLARSALANQMARQNQVRGALLMKEEGEEAGTGSLKGVEPVVLCGVEVSEYRSCVDLVVREGDTALELGCHLGHTTAILQEAVGPPGITVGLDIGLGNVKLARIKHPSVSRFEVADAWNSAALIRLCPCPDVVFLDVGGISGADGLLEGVALVRQLVALYRPTLRALVVKSTCLQRLARGLVPAPVWLDRDSDYTAK</sequence>
<protein>
    <submittedName>
        <fullName evidence="1">Uncharacterized protein</fullName>
    </submittedName>
</protein>
<dbReference type="Proteomes" id="UP001190700">
    <property type="component" value="Unassembled WGS sequence"/>
</dbReference>